<dbReference type="EMBL" id="MEHK01000001">
    <property type="protein sequence ID" value="OEJ34764.1"/>
    <property type="molecule type" value="Genomic_DNA"/>
</dbReference>
<keyword evidence="4" id="KW-1185">Reference proteome</keyword>
<organism evidence="3 4">
    <name type="scientific">Streptomyces subrutilus</name>
    <dbReference type="NCBI Taxonomy" id="36818"/>
    <lineage>
        <taxon>Bacteria</taxon>
        <taxon>Bacillati</taxon>
        <taxon>Actinomycetota</taxon>
        <taxon>Actinomycetes</taxon>
        <taxon>Kitasatosporales</taxon>
        <taxon>Streptomycetaceae</taxon>
        <taxon>Streptomyces</taxon>
    </lineage>
</organism>
<dbReference type="STRING" id="36818.BGK67_28565"/>
<feature type="compositionally biased region" description="Pro residues" evidence="1">
    <location>
        <begin position="220"/>
        <end position="263"/>
    </location>
</feature>
<name>A0A1E5PYS3_9ACTN</name>
<evidence type="ECO:0000256" key="1">
    <source>
        <dbReference type="SAM" id="MobiDB-lite"/>
    </source>
</evidence>
<evidence type="ECO:0000256" key="2">
    <source>
        <dbReference type="SAM" id="Phobius"/>
    </source>
</evidence>
<feature type="region of interest" description="Disordered" evidence="1">
    <location>
        <begin position="308"/>
        <end position="357"/>
    </location>
</feature>
<comment type="caution">
    <text evidence="3">The sequence shown here is derived from an EMBL/GenBank/DDBJ whole genome shotgun (WGS) entry which is preliminary data.</text>
</comment>
<keyword evidence="2" id="KW-0472">Membrane</keyword>
<feature type="compositionally biased region" description="Polar residues" evidence="1">
    <location>
        <begin position="44"/>
        <end position="54"/>
    </location>
</feature>
<feature type="transmembrane region" description="Helical" evidence="2">
    <location>
        <begin position="273"/>
        <end position="296"/>
    </location>
</feature>
<protein>
    <submittedName>
        <fullName evidence="3">Uncharacterized protein</fullName>
    </submittedName>
</protein>
<gene>
    <name evidence="3" type="ORF">BGK67_28565</name>
</gene>
<keyword evidence="2" id="KW-0812">Transmembrane</keyword>
<proteinExistence type="predicted"/>
<accession>A0A1E5PYS3</accession>
<evidence type="ECO:0000313" key="3">
    <source>
        <dbReference type="EMBL" id="OEJ34764.1"/>
    </source>
</evidence>
<reference evidence="3 4" key="1">
    <citation type="submission" date="2016-08" db="EMBL/GenBank/DDBJ databases">
        <title>The complete genome of Streptomyces subrutilus 10-1-1.</title>
        <authorList>
            <person name="Chen X."/>
        </authorList>
    </citation>
    <scope>NUCLEOTIDE SEQUENCE [LARGE SCALE GENOMIC DNA]</scope>
    <source>
        <strain evidence="3 4">10-1-1</strain>
    </source>
</reference>
<evidence type="ECO:0000313" key="4">
    <source>
        <dbReference type="Proteomes" id="UP000095705"/>
    </source>
</evidence>
<feature type="region of interest" description="Disordered" evidence="1">
    <location>
        <begin position="200"/>
        <end position="277"/>
    </location>
</feature>
<dbReference type="AlphaFoldDB" id="A0A1E5PYS3"/>
<sequence length="357" mass="35736">MAWGPPVAAPPAQARAPASVVLTPDTGPPGTPVAVSGSCETDPETNTAVGSTSRVDLHWDGSPVGSADLTDDGAFELAFSVPDDAGPGPHPVTADCRYGAVRSTATATFTVALPAPEPVVTLAPDEGEAGTAQPVLSGSGFDCPVVELLWDGAVVGTSAVSAEAAFQAVVEIPAGETTGEHALLVQCAGDPGRSAEAAFTVTAPEPSPEPSPTDTGLVPSPGPPTPDPLTPDPLTPDPLTPDPLTPDPLTPDPPTPLPPPPNPNSGGGGAAPVGWVVGSGLLGAGLLAAAGAAFLAQRQRGPRWVREHVSTRLRPSPGTTQVTGPPGHCVRLEPRADPGEQTVQEEDRCPPPLSPLP</sequence>
<keyword evidence="2" id="KW-1133">Transmembrane helix</keyword>
<dbReference type="Proteomes" id="UP000095705">
    <property type="component" value="Unassembled WGS sequence"/>
</dbReference>
<feature type="region of interest" description="Disordered" evidence="1">
    <location>
        <begin position="23"/>
        <end position="55"/>
    </location>
</feature>